<evidence type="ECO:0000313" key="2">
    <source>
        <dbReference type="EMBL" id="KAE9403792.1"/>
    </source>
</evidence>
<feature type="region of interest" description="Disordered" evidence="1">
    <location>
        <begin position="66"/>
        <end position="90"/>
    </location>
</feature>
<evidence type="ECO:0000256" key="1">
    <source>
        <dbReference type="SAM" id="MobiDB-lite"/>
    </source>
</evidence>
<protein>
    <recommendedName>
        <fullName evidence="4">EKC/KEOPS complex subunit GON7</fullName>
    </recommendedName>
</protein>
<evidence type="ECO:0000313" key="3">
    <source>
        <dbReference type="Proteomes" id="UP000799118"/>
    </source>
</evidence>
<organism evidence="2 3">
    <name type="scientific">Gymnopus androsaceus JB14</name>
    <dbReference type="NCBI Taxonomy" id="1447944"/>
    <lineage>
        <taxon>Eukaryota</taxon>
        <taxon>Fungi</taxon>
        <taxon>Dikarya</taxon>
        <taxon>Basidiomycota</taxon>
        <taxon>Agaricomycotina</taxon>
        <taxon>Agaricomycetes</taxon>
        <taxon>Agaricomycetidae</taxon>
        <taxon>Agaricales</taxon>
        <taxon>Marasmiineae</taxon>
        <taxon>Omphalotaceae</taxon>
        <taxon>Gymnopus</taxon>
    </lineage>
</organism>
<reference evidence="2" key="1">
    <citation type="journal article" date="2019" name="Environ. Microbiol.">
        <title>Fungal ecological strategies reflected in gene transcription - a case study of two litter decomposers.</title>
        <authorList>
            <person name="Barbi F."/>
            <person name="Kohler A."/>
            <person name="Barry K."/>
            <person name="Baskaran P."/>
            <person name="Daum C."/>
            <person name="Fauchery L."/>
            <person name="Ihrmark K."/>
            <person name="Kuo A."/>
            <person name="LaButti K."/>
            <person name="Lipzen A."/>
            <person name="Morin E."/>
            <person name="Grigoriev I.V."/>
            <person name="Henrissat B."/>
            <person name="Lindahl B."/>
            <person name="Martin F."/>
        </authorList>
    </citation>
    <scope>NUCLEOTIDE SEQUENCE</scope>
    <source>
        <strain evidence="2">JB14</strain>
    </source>
</reference>
<sequence>MSYTVQPPAGTNLPEISPSRTLQVAVNVPKDQPTKKYYGALHEALAEARNKIGDDLTIWRDAVGKLEINKETKRPTKAEDEEDEEEEEQE</sequence>
<dbReference type="Proteomes" id="UP000799118">
    <property type="component" value="Unassembled WGS sequence"/>
</dbReference>
<feature type="compositionally biased region" description="Acidic residues" evidence="1">
    <location>
        <begin position="79"/>
        <end position="90"/>
    </location>
</feature>
<dbReference type="AlphaFoldDB" id="A0A6A4HWU3"/>
<gene>
    <name evidence="2" type="ORF">BT96DRAFT_917348</name>
</gene>
<name>A0A6A4HWU3_9AGAR</name>
<proteinExistence type="predicted"/>
<accession>A0A6A4HWU3</accession>
<keyword evidence="3" id="KW-1185">Reference proteome</keyword>
<dbReference type="OrthoDB" id="2553859at2759"/>
<evidence type="ECO:0008006" key="4">
    <source>
        <dbReference type="Google" id="ProtNLM"/>
    </source>
</evidence>
<feature type="compositionally biased region" description="Basic and acidic residues" evidence="1">
    <location>
        <begin position="66"/>
        <end position="78"/>
    </location>
</feature>
<dbReference type="EMBL" id="ML769422">
    <property type="protein sequence ID" value="KAE9403792.1"/>
    <property type="molecule type" value="Genomic_DNA"/>
</dbReference>